<name>A0ABY2NB62_9LEPT</name>
<dbReference type="Gene3D" id="1.10.10.1400">
    <property type="entry name" value="Terminase, small subunit, N-terminal DNA-binding domain, HTH motif"/>
    <property type="match status" value="1"/>
</dbReference>
<dbReference type="InterPro" id="IPR005335">
    <property type="entry name" value="Terminase_ssu"/>
</dbReference>
<dbReference type="Pfam" id="PF03592">
    <property type="entry name" value="Terminase_2"/>
    <property type="match status" value="1"/>
</dbReference>
<comment type="caution">
    <text evidence="1">The sequence shown here is derived from an EMBL/GenBank/DDBJ whole genome shotgun (WGS) entry which is preliminary data.</text>
</comment>
<sequence length="215" mass="24608">MKITVGRKDKESGLNERQAIFVRLYIKYDFNAVRAYAEAYGKENTPKTVGKISASAIQLLENTRVQSEIKAVVKEILGHEVDELKVRWVNEIKGLSFSRLSDYLDENQELDLKAVEEKNPGAIQEMISETRFDRNGNKIVSRKFKIRGKDKALELMGKYLEIVDAPKNTLSDILAILNDLDLSKLPEEYLDRLQRNENPLNVIKDLIADRLRNSA</sequence>
<organism evidence="1 2">
    <name type="scientific">Leptospira stimsonii</name>
    <dbReference type="NCBI Taxonomy" id="2202203"/>
    <lineage>
        <taxon>Bacteria</taxon>
        <taxon>Pseudomonadati</taxon>
        <taxon>Spirochaetota</taxon>
        <taxon>Spirochaetia</taxon>
        <taxon>Leptospirales</taxon>
        <taxon>Leptospiraceae</taxon>
        <taxon>Leptospira</taxon>
    </lineage>
</organism>
<evidence type="ECO:0000313" key="2">
    <source>
        <dbReference type="Proteomes" id="UP000297422"/>
    </source>
</evidence>
<proteinExistence type="predicted"/>
<dbReference type="EMBL" id="RQGT01000016">
    <property type="protein sequence ID" value="TGM20456.1"/>
    <property type="molecule type" value="Genomic_DNA"/>
</dbReference>
<protein>
    <recommendedName>
        <fullName evidence="3">Terminase small subunit</fullName>
    </recommendedName>
</protein>
<dbReference type="InterPro" id="IPR038713">
    <property type="entry name" value="Terminase_Gp1_N_sf"/>
</dbReference>
<dbReference type="Proteomes" id="UP000297422">
    <property type="component" value="Unassembled WGS sequence"/>
</dbReference>
<reference evidence="2" key="1">
    <citation type="journal article" date="2019" name="PLoS Negl. Trop. Dis.">
        <title>Revisiting the worldwide diversity of Leptospira species in the environment.</title>
        <authorList>
            <person name="Vincent A.T."/>
            <person name="Schiettekatte O."/>
            <person name="Bourhy P."/>
            <person name="Veyrier F.J."/>
            <person name="Picardeau M."/>
        </authorList>
    </citation>
    <scope>NUCLEOTIDE SEQUENCE [LARGE SCALE GENOMIC DNA]</scope>
    <source>
        <strain evidence="2">201702407</strain>
    </source>
</reference>
<evidence type="ECO:0008006" key="3">
    <source>
        <dbReference type="Google" id="ProtNLM"/>
    </source>
</evidence>
<gene>
    <name evidence="1" type="ORF">EHQ90_02605</name>
</gene>
<evidence type="ECO:0000313" key="1">
    <source>
        <dbReference type="EMBL" id="TGM20456.1"/>
    </source>
</evidence>
<accession>A0ABY2NB62</accession>
<keyword evidence="2" id="KW-1185">Reference proteome</keyword>